<accession>A0ABS9W5B9</accession>
<evidence type="ECO:0000259" key="3">
    <source>
        <dbReference type="Pfam" id="PF13717"/>
    </source>
</evidence>
<keyword evidence="2" id="KW-0472">Membrane</keyword>
<evidence type="ECO:0000313" key="5">
    <source>
        <dbReference type="Proteomes" id="UP001201985"/>
    </source>
</evidence>
<dbReference type="Pfam" id="PF13717">
    <property type="entry name" value="Zn_ribbon_4"/>
    <property type="match status" value="1"/>
</dbReference>
<evidence type="ECO:0000256" key="1">
    <source>
        <dbReference type="SAM" id="MobiDB-lite"/>
    </source>
</evidence>
<organism evidence="4 5">
    <name type="scientific">Teichococcus vastitatis</name>
    <dbReference type="NCBI Taxonomy" id="2307076"/>
    <lineage>
        <taxon>Bacteria</taxon>
        <taxon>Pseudomonadati</taxon>
        <taxon>Pseudomonadota</taxon>
        <taxon>Alphaproteobacteria</taxon>
        <taxon>Acetobacterales</taxon>
        <taxon>Roseomonadaceae</taxon>
        <taxon>Roseomonas</taxon>
    </lineage>
</organism>
<proteinExistence type="predicted"/>
<name>A0ABS9W5B9_9PROT</name>
<evidence type="ECO:0000256" key="2">
    <source>
        <dbReference type="SAM" id="Phobius"/>
    </source>
</evidence>
<gene>
    <name evidence="4" type="ORF">MON41_12050</name>
</gene>
<protein>
    <submittedName>
        <fullName evidence="4">Zinc-ribbon domain-containing protein</fullName>
    </submittedName>
</protein>
<keyword evidence="5" id="KW-1185">Reference proteome</keyword>
<feature type="region of interest" description="Disordered" evidence="1">
    <location>
        <begin position="39"/>
        <end position="107"/>
    </location>
</feature>
<feature type="domain" description="Zinc finger/thioredoxin putative" evidence="3">
    <location>
        <begin position="1"/>
        <end position="34"/>
    </location>
</feature>
<dbReference type="NCBIfam" id="TIGR02098">
    <property type="entry name" value="MJ0042_CXXC"/>
    <property type="match status" value="1"/>
</dbReference>
<comment type="caution">
    <text evidence="4">The sequence shown here is derived from an EMBL/GenBank/DDBJ whole genome shotgun (WGS) entry which is preliminary data.</text>
</comment>
<evidence type="ECO:0000313" key="4">
    <source>
        <dbReference type="EMBL" id="MCI0754489.1"/>
    </source>
</evidence>
<dbReference type="EMBL" id="JALBUU010000004">
    <property type="protein sequence ID" value="MCI0754489.1"/>
    <property type="molecule type" value="Genomic_DNA"/>
</dbReference>
<reference evidence="4 5" key="1">
    <citation type="submission" date="2022-03" db="EMBL/GenBank/DDBJ databases">
        <title>Complete genome analysis of Roseomonas KG 17.1 : a prolific producer of plant growth promoters.</title>
        <authorList>
            <person name="Saadouli I."/>
            <person name="Najjari A."/>
            <person name="Mosbah A."/>
            <person name="Ouzari H.I."/>
        </authorList>
    </citation>
    <scope>NUCLEOTIDE SEQUENCE [LARGE SCALE GENOMIC DNA]</scope>
    <source>
        <strain evidence="4 5">KG17-1</strain>
    </source>
</reference>
<feature type="transmembrane region" description="Helical" evidence="2">
    <location>
        <begin position="147"/>
        <end position="167"/>
    </location>
</feature>
<keyword evidence="2" id="KW-1133">Transmembrane helix</keyword>
<dbReference type="Proteomes" id="UP001201985">
    <property type="component" value="Unassembled WGS sequence"/>
</dbReference>
<feature type="compositionally biased region" description="Basic residues" evidence="1">
    <location>
        <begin position="87"/>
        <end position="97"/>
    </location>
</feature>
<keyword evidence="2" id="KW-0812">Transmembrane</keyword>
<sequence>MRIQCPDCAAAYEVPDTMLVPGRAVRCTRCGTRWQPMAAAGPAASPAAEPPPDTEPMVESPPAVADGGGTAEATPPLPAVPAGSPAARRRHPLRPRPRPAPMPEADPDRVLMAEPARALLASREAPALMLPAPLPAGAPRAGLLAPLLAWLVSLLLVGGALAALWIWRAELAAAWPPASRLFQALGLD</sequence>
<dbReference type="InterPro" id="IPR011723">
    <property type="entry name" value="Znf/thioredoxin_put"/>
</dbReference>
<dbReference type="RefSeq" id="WP_120006262.1">
    <property type="nucleotide sequence ID" value="NZ_JALBUU010000004.1"/>
</dbReference>